<accession>A0A7W9Q874</accession>
<dbReference type="InterPro" id="IPR054255">
    <property type="entry name" value="DUF6986"/>
</dbReference>
<dbReference type="Pfam" id="PF22484">
    <property type="entry name" value="DUF6986"/>
    <property type="match status" value="1"/>
</dbReference>
<sequence>MRPGHLPTRYTAGYAFYREGLDQAAGRLAAYVNRSGSDVLDEPATARARSGYLLRGLDCGAVDADEVAELTGLGRAELDRLAGRLAAATDTAAATVAGTTGGTGAPVGADK</sequence>
<proteinExistence type="predicted"/>
<dbReference type="AlphaFoldDB" id="A0A7W9Q874"/>
<comment type="caution">
    <text evidence="1">The sequence shown here is derived from an EMBL/GenBank/DDBJ whole genome shotgun (WGS) entry which is preliminary data.</text>
</comment>
<name>A0A7W9Q874_9ACTN</name>
<dbReference type="Proteomes" id="UP000588098">
    <property type="component" value="Unassembled WGS sequence"/>
</dbReference>
<evidence type="ECO:0000313" key="1">
    <source>
        <dbReference type="EMBL" id="MBB5935405.1"/>
    </source>
</evidence>
<keyword evidence="2" id="KW-1185">Reference proteome</keyword>
<reference evidence="1 2" key="1">
    <citation type="submission" date="2020-08" db="EMBL/GenBank/DDBJ databases">
        <title>Genomic Encyclopedia of Type Strains, Phase III (KMG-III): the genomes of soil and plant-associated and newly described type strains.</title>
        <authorList>
            <person name="Whitman W."/>
        </authorList>
    </citation>
    <scope>NUCLEOTIDE SEQUENCE [LARGE SCALE GENOMIC DNA]</scope>
    <source>
        <strain evidence="1 2">CECT 8305</strain>
    </source>
</reference>
<dbReference type="EMBL" id="JACHJL010000005">
    <property type="protein sequence ID" value="MBB5935405.1"/>
    <property type="molecule type" value="Genomic_DNA"/>
</dbReference>
<evidence type="ECO:0000313" key="2">
    <source>
        <dbReference type="Proteomes" id="UP000588098"/>
    </source>
</evidence>
<gene>
    <name evidence="1" type="ORF">FHS42_002467</name>
</gene>
<organism evidence="1 2">
    <name type="scientific">Streptomyces zagrosensis</name>
    <dbReference type="NCBI Taxonomy" id="1042984"/>
    <lineage>
        <taxon>Bacteria</taxon>
        <taxon>Bacillati</taxon>
        <taxon>Actinomycetota</taxon>
        <taxon>Actinomycetes</taxon>
        <taxon>Kitasatosporales</taxon>
        <taxon>Streptomycetaceae</taxon>
        <taxon>Streptomyces</taxon>
    </lineage>
</organism>
<protein>
    <submittedName>
        <fullName evidence="1">Uncharacterized protein</fullName>
    </submittedName>
</protein>